<protein>
    <submittedName>
        <fullName evidence="7">Helix-turn-helix domain-containing protein</fullName>
    </submittedName>
</protein>
<dbReference type="InterPro" id="IPR037923">
    <property type="entry name" value="HTH-like"/>
</dbReference>
<evidence type="ECO:0000313" key="8">
    <source>
        <dbReference type="Proteomes" id="UP000310636"/>
    </source>
</evidence>
<gene>
    <name evidence="7" type="ORF">E6C55_23970</name>
</gene>
<comment type="caution">
    <text evidence="7">The sequence shown here is derived from an EMBL/GenBank/DDBJ whole genome shotgun (WGS) entry which is preliminary data.</text>
</comment>
<feature type="domain" description="Fe/B12 periplasmic-binding" evidence="6">
    <location>
        <begin position="290"/>
        <end position="554"/>
    </location>
</feature>
<keyword evidence="2" id="KW-0238">DNA-binding</keyword>
<evidence type="ECO:0000259" key="5">
    <source>
        <dbReference type="PROSITE" id="PS01124"/>
    </source>
</evidence>
<dbReference type="Proteomes" id="UP000310636">
    <property type="component" value="Unassembled WGS sequence"/>
</dbReference>
<dbReference type="Pfam" id="PF01497">
    <property type="entry name" value="Peripla_BP_2"/>
    <property type="match status" value="1"/>
</dbReference>
<dbReference type="GO" id="GO:0043565">
    <property type="term" value="F:sequence-specific DNA binding"/>
    <property type="evidence" value="ECO:0007669"/>
    <property type="project" value="InterPro"/>
</dbReference>
<feature type="domain" description="HTH araC/xylS-type" evidence="5">
    <location>
        <begin position="188"/>
        <end position="286"/>
    </location>
</feature>
<dbReference type="EMBL" id="SSOB01000037">
    <property type="protein sequence ID" value="THF74842.1"/>
    <property type="molecule type" value="Genomic_DNA"/>
</dbReference>
<dbReference type="SUPFAM" id="SSF51215">
    <property type="entry name" value="Regulatory protein AraC"/>
    <property type="match status" value="1"/>
</dbReference>
<name>A0A4S4BQG8_9BACL</name>
<keyword evidence="1" id="KW-0805">Transcription regulation</keyword>
<evidence type="ECO:0000256" key="1">
    <source>
        <dbReference type="ARBA" id="ARBA00023015"/>
    </source>
</evidence>
<dbReference type="InterPro" id="IPR002491">
    <property type="entry name" value="ABC_transptr_periplasmic_BD"/>
</dbReference>
<dbReference type="InterPro" id="IPR009057">
    <property type="entry name" value="Homeodomain-like_sf"/>
</dbReference>
<dbReference type="SUPFAM" id="SSF46689">
    <property type="entry name" value="Homeodomain-like"/>
    <property type="match status" value="2"/>
</dbReference>
<dbReference type="Gene3D" id="1.10.10.60">
    <property type="entry name" value="Homeodomain-like"/>
    <property type="match status" value="2"/>
</dbReference>
<dbReference type="PANTHER" id="PTHR46796">
    <property type="entry name" value="HTH-TYPE TRANSCRIPTIONAL ACTIVATOR RHAS-RELATED"/>
    <property type="match status" value="1"/>
</dbReference>
<dbReference type="PROSITE" id="PS01124">
    <property type="entry name" value="HTH_ARAC_FAMILY_2"/>
    <property type="match status" value="1"/>
</dbReference>
<proteinExistence type="predicted"/>
<evidence type="ECO:0000256" key="4">
    <source>
        <dbReference type="SAM" id="MobiDB-lite"/>
    </source>
</evidence>
<feature type="region of interest" description="Disordered" evidence="4">
    <location>
        <begin position="1"/>
        <end position="20"/>
    </location>
</feature>
<evidence type="ECO:0000256" key="3">
    <source>
        <dbReference type="ARBA" id="ARBA00023163"/>
    </source>
</evidence>
<evidence type="ECO:0000256" key="2">
    <source>
        <dbReference type="ARBA" id="ARBA00023125"/>
    </source>
</evidence>
<dbReference type="PROSITE" id="PS50983">
    <property type="entry name" value="FE_B12_PBP"/>
    <property type="match status" value="1"/>
</dbReference>
<evidence type="ECO:0000313" key="7">
    <source>
        <dbReference type="EMBL" id="THF74842.1"/>
    </source>
</evidence>
<accession>A0A4S4BQG8</accession>
<reference evidence="7 8" key="1">
    <citation type="submission" date="2019-04" db="EMBL/GenBank/DDBJ databases">
        <title>Cohnella sp. nov. isolated from preserved vegetables.</title>
        <authorList>
            <person name="Lin S.-Y."/>
            <person name="Hung M.-H."/>
            <person name="Young C.-C."/>
        </authorList>
    </citation>
    <scope>NUCLEOTIDE SEQUENCE [LARGE SCALE GENOMIC DNA]</scope>
    <source>
        <strain evidence="7 8">CC-MHH1044</strain>
    </source>
</reference>
<evidence type="ECO:0000259" key="6">
    <source>
        <dbReference type="PROSITE" id="PS50983"/>
    </source>
</evidence>
<dbReference type="InterPro" id="IPR050204">
    <property type="entry name" value="AraC_XylS_family_regulators"/>
</dbReference>
<dbReference type="InterPro" id="IPR018060">
    <property type="entry name" value="HTH_AraC"/>
</dbReference>
<organism evidence="7 8">
    <name type="scientific">Cohnella fermenti</name>
    <dbReference type="NCBI Taxonomy" id="2565925"/>
    <lineage>
        <taxon>Bacteria</taxon>
        <taxon>Bacillati</taxon>
        <taxon>Bacillota</taxon>
        <taxon>Bacilli</taxon>
        <taxon>Bacillales</taxon>
        <taxon>Paenibacillaceae</taxon>
        <taxon>Cohnella</taxon>
    </lineage>
</organism>
<dbReference type="PANTHER" id="PTHR46796:SF12">
    <property type="entry name" value="HTH-TYPE DNA-BINDING TRANSCRIPTIONAL ACTIVATOR EUTR"/>
    <property type="match status" value="1"/>
</dbReference>
<dbReference type="AlphaFoldDB" id="A0A4S4BQG8"/>
<dbReference type="Gene3D" id="3.40.50.1980">
    <property type="entry name" value="Nitrogenase molybdenum iron protein domain"/>
    <property type="match status" value="2"/>
</dbReference>
<dbReference type="Pfam" id="PF12833">
    <property type="entry name" value="HTH_18"/>
    <property type="match status" value="1"/>
</dbReference>
<dbReference type="SMART" id="SM00342">
    <property type="entry name" value="HTH_ARAC"/>
    <property type="match status" value="1"/>
</dbReference>
<dbReference type="OrthoDB" id="2461801at2"/>
<sequence>MSTNTVKPYRSSRDEPNESFPNESFLNDSFLNESWVKLSHVEKVDYSGQEWVFRKDQLERRRIVICLGPCRVIVDGVRIYAASGTVIACEPRQWVETGGPSKEPQAMYFLEFEQGRVADGETAPDTDEIVSLRMNECRIHASVRLGHQIHLYWERSATADRMRAQAVFCELLALLVEYREHGDSEAPDVVKREIDCRYADNLPVDELAALTGVSRYQLMRGFKERYGKSIVEYITEVRLLHAKRLMQESKLSAGEIAERVGFRSEQYFRTVFKKEVGIAPAVYLRNRSRKVAAYSWPILGILLPLQVVPHAAPIDHYWTDEFSRKYSSDIAIPLGHHYEFNRRALRQLMPDCIIGLDCTITPEEAALLEEIAPVLLLPWMEAGWRQHLRMAADFLGMAEDAAAWLGRYEQKAAALRERARDAMGDQKVLVVKVAGNELQIWGRKAMTVLYDDLGLIPSRLTQDIDWYEPVEPDRLALCDEDCRFIVSVNGDSHSQARWRKLQADNRWTGLRQVREQAVHFLPGHQAWVYPWLENSALHQERLLDRIAYSILCGES</sequence>
<dbReference type="GO" id="GO:0003700">
    <property type="term" value="F:DNA-binding transcription factor activity"/>
    <property type="evidence" value="ECO:0007669"/>
    <property type="project" value="InterPro"/>
</dbReference>
<keyword evidence="8" id="KW-1185">Reference proteome</keyword>
<dbReference type="SUPFAM" id="SSF53807">
    <property type="entry name" value="Helical backbone' metal receptor"/>
    <property type="match status" value="1"/>
</dbReference>
<dbReference type="RefSeq" id="WP_136372355.1">
    <property type="nucleotide sequence ID" value="NZ_SSOB01000037.1"/>
</dbReference>
<keyword evidence="3" id="KW-0804">Transcription</keyword>